<keyword evidence="10" id="KW-1185">Reference proteome</keyword>
<dbReference type="GO" id="GO:0005634">
    <property type="term" value="C:nucleus"/>
    <property type="evidence" value="ECO:0007669"/>
    <property type="project" value="TreeGrafter"/>
</dbReference>
<proteinExistence type="inferred from homology"/>
<keyword evidence="3" id="KW-0239">DNA-directed DNA polymerase</keyword>
<dbReference type="PANTHER" id="PTHR31399:SF0">
    <property type="entry name" value="DNA-DIRECTED PRIMASE_POLYMERASE PROTEIN"/>
    <property type="match status" value="1"/>
</dbReference>
<comment type="caution">
    <text evidence="9">The sequence shown here is derived from an EMBL/GenBank/DDBJ whole genome shotgun (WGS) entry which is preliminary data.</text>
</comment>
<evidence type="ECO:0000256" key="7">
    <source>
        <dbReference type="ARBA" id="ARBA00047303"/>
    </source>
</evidence>
<comment type="catalytic activity">
    <reaction evidence="7">
        <text>DNA(n) + a 2'-deoxyribonucleoside 5'-triphosphate = DNA(n+1) + diphosphate</text>
        <dbReference type="Rhea" id="RHEA:22508"/>
        <dbReference type="Rhea" id="RHEA-COMP:17339"/>
        <dbReference type="Rhea" id="RHEA-COMP:17340"/>
        <dbReference type="ChEBI" id="CHEBI:33019"/>
        <dbReference type="ChEBI" id="CHEBI:61560"/>
        <dbReference type="ChEBI" id="CHEBI:173112"/>
        <dbReference type="EC" id="2.7.7.7"/>
    </reaction>
    <physiologicalReaction direction="left-to-right" evidence="7">
        <dbReference type="Rhea" id="RHEA:22509"/>
    </physiologicalReaction>
</comment>
<evidence type="ECO:0000313" key="9">
    <source>
        <dbReference type="EMBL" id="CAF1001726.1"/>
    </source>
</evidence>
<comment type="catalytic activity">
    <reaction evidence="5">
        <text>ssDNA + n NTP = ssDNA/pppN(pN)n-1 hybrid + (n-1) diphosphate.</text>
        <dbReference type="EC" id="2.7.7.102"/>
    </reaction>
</comment>
<dbReference type="GO" id="GO:0005759">
    <property type="term" value="C:mitochondrial matrix"/>
    <property type="evidence" value="ECO:0007669"/>
    <property type="project" value="TreeGrafter"/>
</dbReference>
<dbReference type="Proteomes" id="UP000663828">
    <property type="component" value="Unassembled WGS sequence"/>
</dbReference>
<dbReference type="GO" id="GO:0003682">
    <property type="term" value="F:chromatin binding"/>
    <property type="evidence" value="ECO:0007669"/>
    <property type="project" value="TreeGrafter"/>
</dbReference>
<dbReference type="PANTHER" id="PTHR31399">
    <property type="entry name" value="DNA-DIRECTED PRIMASE / POLYMERASE PROTEIN"/>
    <property type="match status" value="1"/>
</dbReference>
<feature type="compositionally biased region" description="Polar residues" evidence="8">
    <location>
        <begin position="112"/>
        <end position="128"/>
    </location>
</feature>
<evidence type="ECO:0000256" key="8">
    <source>
        <dbReference type="SAM" id="MobiDB-lite"/>
    </source>
</evidence>
<feature type="region of interest" description="Disordered" evidence="8">
    <location>
        <begin position="112"/>
        <end position="143"/>
    </location>
</feature>
<keyword evidence="3" id="KW-0808">Transferase</keyword>
<dbReference type="GO" id="GO:0006264">
    <property type="term" value="P:mitochondrial DNA replication"/>
    <property type="evidence" value="ECO:0007669"/>
    <property type="project" value="TreeGrafter"/>
</dbReference>
<name>A0A814GX27_ADIRI</name>
<organism evidence="9 10">
    <name type="scientific">Adineta ricciae</name>
    <name type="common">Rotifer</name>
    <dbReference type="NCBI Taxonomy" id="249248"/>
    <lineage>
        <taxon>Eukaryota</taxon>
        <taxon>Metazoa</taxon>
        <taxon>Spiralia</taxon>
        <taxon>Gnathifera</taxon>
        <taxon>Rotifera</taxon>
        <taxon>Eurotatoria</taxon>
        <taxon>Bdelloidea</taxon>
        <taxon>Adinetida</taxon>
        <taxon>Adinetidae</taxon>
        <taxon>Adineta</taxon>
    </lineage>
</organism>
<evidence type="ECO:0000256" key="5">
    <source>
        <dbReference type="ARBA" id="ARBA00044677"/>
    </source>
</evidence>
<evidence type="ECO:0000256" key="2">
    <source>
        <dbReference type="ARBA" id="ARBA00012417"/>
    </source>
</evidence>
<reference evidence="9" key="1">
    <citation type="submission" date="2021-02" db="EMBL/GenBank/DDBJ databases">
        <authorList>
            <person name="Nowell W R."/>
        </authorList>
    </citation>
    <scope>NUCLEOTIDE SEQUENCE</scope>
</reference>
<keyword evidence="3" id="KW-0548">Nucleotidyltransferase</keyword>
<dbReference type="EMBL" id="CAJNOR010000764">
    <property type="protein sequence ID" value="CAF1001726.1"/>
    <property type="molecule type" value="Genomic_DNA"/>
</dbReference>
<evidence type="ECO:0000256" key="3">
    <source>
        <dbReference type="ARBA" id="ARBA00022932"/>
    </source>
</evidence>
<dbReference type="GO" id="GO:0031297">
    <property type="term" value="P:replication fork processing"/>
    <property type="evidence" value="ECO:0007669"/>
    <property type="project" value="TreeGrafter"/>
</dbReference>
<dbReference type="AlphaFoldDB" id="A0A814GX27"/>
<protein>
    <recommendedName>
        <fullName evidence="4">DNA-directed primase/polymerase protein</fullName>
        <ecNumber evidence="6">2.7.7.102</ecNumber>
        <ecNumber evidence="2">2.7.7.7</ecNumber>
    </recommendedName>
</protein>
<sequence length="261" mass="30271">MNKSNARTIAIDMNVYSNNQQFRLFDCIKMGKSNVLHQSTIYPFCNQSEIAYRDILKKSLTTYNSDLLHLPQLSFTSNQFDLKHSNPSNAILGSETTLKLLELINHHFNAHFSHNTNSKRPSSSNESPYDNKKINNHITNPNSDADQYRTIVQQIITSDPNHIGYVYSCVTGDHNTNLLFFNIAGNFRFCPRKGDHHKRNSITIIIDTRNNSYTIRCKDSECNNTQVTLILWIRLPFSERFFLMLNTFRDFEGEKTHCDCY</sequence>
<evidence type="ECO:0000256" key="4">
    <source>
        <dbReference type="ARBA" id="ARBA00026139"/>
    </source>
</evidence>
<dbReference type="EC" id="2.7.7.102" evidence="6"/>
<gene>
    <name evidence="9" type="ORF">XAT740_LOCUS13242</name>
</gene>
<accession>A0A814GX27</accession>
<dbReference type="EC" id="2.7.7.7" evidence="2"/>
<dbReference type="GO" id="GO:0003887">
    <property type="term" value="F:DNA-directed DNA polymerase activity"/>
    <property type="evidence" value="ECO:0007669"/>
    <property type="project" value="UniProtKB-KW"/>
</dbReference>
<dbReference type="GO" id="GO:0042276">
    <property type="term" value="P:error-prone translesion synthesis"/>
    <property type="evidence" value="ECO:0007669"/>
    <property type="project" value="InterPro"/>
</dbReference>
<evidence type="ECO:0000313" key="10">
    <source>
        <dbReference type="Proteomes" id="UP000663828"/>
    </source>
</evidence>
<dbReference type="GO" id="GO:0009411">
    <property type="term" value="P:response to UV"/>
    <property type="evidence" value="ECO:0007669"/>
    <property type="project" value="TreeGrafter"/>
</dbReference>
<evidence type="ECO:0000256" key="1">
    <source>
        <dbReference type="ARBA" id="ARBA00009762"/>
    </source>
</evidence>
<comment type="similarity">
    <text evidence="1">Belongs to the eukaryotic-type primase small subunit family.</text>
</comment>
<dbReference type="InterPro" id="IPR044917">
    <property type="entry name" value="PRIMPOL"/>
</dbReference>
<evidence type="ECO:0000256" key="6">
    <source>
        <dbReference type="ARBA" id="ARBA00044768"/>
    </source>
</evidence>